<evidence type="ECO:0000313" key="7">
    <source>
        <dbReference type="Proteomes" id="UP000606720"/>
    </source>
</evidence>
<evidence type="ECO:0000256" key="2">
    <source>
        <dbReference type="ARBA" id="ARBA00023125"/>
    </source>
</evidence>
<evidence type="ECO:0000256" key="4">
    <source>
        <dbReference type="SAM" id="Coils"/>
    </source>
</evidence>
<dbReference type="Gene3D" id="1.10.10.10">
    <property type="entry name" value="Winged helix-like DNA-binding domain superfamily/Winged helix DNA-binding domain"/>
    <property type="match status" value="1"/>
</dbReference>
<keyword evidence="2" id="KW-0238">DNA-binding</keyword>
<dbReference type="InterPro" id="IPR036388">
    <property type="entry name" value="WH-like_DNA-bd_sf"/>
</dbReference>
<name>A0A923LPJ9_9FIRM</name>
<reference evidence="6" key="1">
    <citation type="submission" date="2020-08" db="EMBL/GenBank/DDBJ databases">
        <title>Genome public.</title>
        <authorList>
            <person name="Liu C."/>
            <person name="Sun Q."/>
        </authorList>
    </citation>
    <scope>NUCLEOTIDE SEQUENCE</scope>
    <source>
        <strain evidence="6">BX1005</strain>
    </source>
</reference>
<feature type="coiled-coil region" evidence="4">
    <location>
        <begin position="89"/>
        <end position="116"/>
    </location>
</feature>
<accession>A0A923LPJ9</accession>
<dbReference type="RefSeq" id="WP_186866857.1">
    <property type="nucleotide sequence ID" value="NZ_JACOPH010000005.1"/>
</dbReference>
<dbReference type="GO" id="GO:0003700">
    <property type="term" value="F:DNA-binding transcription factor activity"/>
    <property type="evidence" value="ECO:0007669"/>
    <property type="project" value="InterPro"/>
</dbReference>
<feature type="domain" description="HTH marR-type" evidence="5">
    <location>
        <begin position="1"/>
        <end position="142"/>
    </location>
</feature>
<proteinExistence type="predicted"/>
<evidence type="ECO:0000256" key="1">
    <source>
        <dbReference type="ARBA" id="ARBA00023015"/>
    </source>
</evidence>
<evidence type="ECO:0000259" key="5">
    <source>
        <dbReference type="PROSITE" id="PS50995"/>
    </source>
</evidence>
<dbReference type="Proteomes" id="UP000606720">
    <property type="component" value="Unassembled WGS sequence"/>
</dbReference>
<dbReference type="PRINTS" id="PR00598">
    <property type="entry name" value="HTHMARR"/>
</dbReference>
<keyword evidence="7" id="KW-1185">Reference proteome</keyword>
<dbReference type="GO" id="GO:0003677">
    <property type="term" value="F:DNA binding"/>
    <property type="evidence" value="ECO:0007669"/>
    <property type="project" value="UniProtKB-KW"/>
</dbReference>
<evidence type="ECO:0000313" key="6">
    <source>
        <dbReference type="EMBL" id="MBC5714102.1"/>
    </source>
</evidence>
<sequence>MKQQRAIGFEIKCLSNMIRRKLDTTFSSPEFDGLTGAQNAMMGYIMDHEETQDIFQKDIEEEFNIRRSSATVMLQGLEQRGYIRRTQIEKDARLKKIELTEKARKLQKRVRSEIDRFHEQLEKDLSKEEKEEFFRLLDKIKSNLKEA</sequence>
<dbReference type="InterPro" id="IPR036390">
    <property type="entry name" value="WH_DNA-bd_sf"/>
</dbReference>
<protein>
    <submittedName>
        <fullName evidence="6">MarR family transcriptional regulator</fullName>
    </submittedName>
</protein>
<dbReference type="EMBL" id="JACOPH010000005">
    <property type="protein sequence ID" value="MBC5714102.1"/>
    <property type="molecule type" value="Genomic_DNA"/>
</dbReference>
<keyword evidence="3" id="KW-0804">Transcription</keyword>
<keyword evidence="1" id="KW-0805">Transcription regulation</keyword>
<dbReference type="SMART" id="SM00347">
    <property type="entry name" value="HTH_MARR"/>
    <property type="match status" value="1"/>
</dbReference>
<comment type="caution">
    <text evidence="6">The sequence shown here is derived from an EMBL/GenBank/DDBJ whole genome shotgun (WGS) entry which is preliminary data.</text>
</comment>
<dbReference type="PROSITE" id="PS50995">
    <property type="entry name" value="HTH_MARR_2"/>
    <property type="match status" value="1"/>
</dbReference>
<organism evidence="6 7">
    <name type="scientific">Roseburia zhanii</name>
    <dbReference type="NCBI Taxonomy" id="2763064"/>
    <lineage>
        <taxon>Bacteria</taxon>
        <taxon>Bacillati</taxon>
        <taxon>Bacillota</taxon>
        <taxon>Clostridia</taxon>
        <taxon>Lachnospirales</taxon>
        <taxon>Lachnospiraceae</taxon>
        <taxon>Roseburia</taxon>
    </lineage>
</organism>
<dbReference type="Pfam" id="PF12802">
    <property type="entry name" value="MarR_2"/>
    <property type="match status" value="1"/>
</dbReference>
<dbReference type="InterPro" id="IPR000835">
    <property type="entry name" value="HTH_MarR-typ"/>
</dbReference>
<dbReference type="AlphaFoldDB" id="A0A923LPJ9"/>
<keyword evidence="4" id="KW-0175">Coiled coil</keyword>
<dbReference type="PANTHER" id="PTHR42756:SF1">
    <property type="entry name" value="TRANSCRIPTIONAL REPRESSOR OF EMRAB OPERON"/>
    <property type="match status" value="1"/>
</dbReference>
<gene>
    <name evidence="6" type="ORF">H8S17_07760</name>
</gene>
<evidence type="ECO:0000256" key="3">
    <source>
        <dbReference type="ARBA" id="ARBA00023163"/>
    </source>
</evidence>
<dbReference type="PANTHER" id="PTHR42756">
    <property type="entry name" value="TRANSCRIPTIONAL REGULATOR, MARR"/>
    <property type="match status" value="1"/>
</dbReference>
<dbReference type="SUPFAM" id="SSF46785">
    <property type="entry name" value="Winged helix' DNA-binding domain"/>
    <property type="match status" value="1"/>
</dbReference>